<keyword evidence="9" id="KW-0862">Zinc</keyword>
<dbReference type="SUPFAM" id="SSF46785">
    <property type="entry name" value="Winged helix' DNA-binding domain"/>
    <property type="match status" value="1"/>
</dbReference>
<dbReference type="CDD" id="cd17920">
    <property type="entry name" value="DEXHc_RecQ"/>
    <property type="match status" value="1"/>
</dbReference>
<dbReference type="GO" id="GO:0005737">
    <property type="term" value="C:cytoplasm"/>
    <property type="evidence" value="ECO:0007669"/>
    <property type="project" value="TreeGrafter"/>
</dbReference>
<dbReference type="PANTHER" id="PTHR13710">
    <property type="entry name" value="DNA HELICASE RECQ FAMILY MEMBER"/>
    <property type="match status" value="1"/>
</dbReference>
<dbReference type="SUPFAM" id="SSF52540">
    <property type="entry name" value="P-loop containing nucleoside triphosphate hydrolases"/>
    <property type="match status" value="1"/>
</dbReference>
<dbReference type="SMART" id="SM00341">
    <property type="entry name" value="HRDC"/>
    <property type="match status" value="1"/>
</dbReference>
<keyword evidence="10" id="KW-0067">ATP-binding</keyword>
<feature type="domain" description="Helicase C-terminal" evidence="19">
    <location>
        <begin position="217"/>
        <end position="364"/>
    </location>
</feature>
<dbReference type="InterPro" id="IPR011545">
    <property type="entry name" value="DEAD/DEAH_box_helicase_dom"/>
</dbReference>
<dbReference type="EC" id="5.6.2.4" evidence="16"/>
<evidence type="ECO:0000259" key="18">
    <source>
        <dbReference type="PROSITE" id="PS51192"/>
    </source>
</evidence>
<dbReference type="InterPro" id="IPR027417">
    <property type="entry name" value="P-loop_NTPase"/>
</dbReference>
<dbReference type="InterPro" id="IPR001650">
    <property type="entry name" value="Helicase_C-like"/>
</dbReference>
<feature type="domain" description="HRDC" evidence="17">
    <location>
        <begin position="525"/>
        <end position="605"/>
    </location>
</feature>
<evidence type="ECO:0000256" key="11">
    <source>
        <dbReference type="ARBA" id="ARBA00023125"/>
    </source>
</evidence>
<gene>
    <name evidence="20" type="primary">recQ</name>
    <name evidence="20" type="ORF">HLPR_15900</name>
</gene>
<dbReference type="Proteomes" id="UP001321786">
    <property type="component" value="Chromosome"/>
</dbReference>
<evidence type="ECO:0000256" key="15">
    <source>
        <dbReference type="ARBA" id="ARBA00034617"/>
    </source>
</evidence>
<keyword evidence="14" id="KW-0413">Isomerase</keyword>
<evidence type="ECO:0000313" key="21">
    <source>
        <dbReference type="Proteomes" id="UP001321786"/>
    </source>
</evidence>
<dbReference type="Gene3D" id="1.10.150.80">
    <property type="entry name" value="HRDC domain"/>
    <property type="match status" value="1"/>
</dbReference>
<dbReference type="NCBIfam" id="TIGR00614">
    <property type="entry name" value="recQ_fam"/>
    <property type="match status" value="1"/>
</dbReference>
<dbReference type="InterPro" id="IPR006293">
    <property type="entry name" value="DNA_helicase_ATP-dep_RecQ_bac"/>
</dbReference>
<name>A0AAU9E3U3_9FIRM</name>
<comment type="catalytic activity">
    <reaction evidence="15">
        <text>Couples ATP hydrolysis with the unwinding of duplex DNA by translocating in the 3'-5' direction.</text>
        <dbReference type="EC" id="5.6.2.4"/>
    </reaction>
</comment>
<evidence type="ECO:0000256" key="8">
    <source>
        <dbReference type="ARBA" id="ARBA00022806"/>
    </source>
</evidence>
<dbReference type="InterPro" id="IPR036388">
    <property type="entry name" value="WH-like_DNA-bd_sf"/>
</dbReference>
<dbReference type="InterPro" id="IPR004589">
    <property type="entry name" value="DNA_helicase_ATP-dep_RecQ"/>
</dbReference>
<keyword evidence="21" id="KW-1185">Reference proteome</keyword>
<reference evidence="20 21" key="1">
    <citation type="submission" date="2023-08" db="EMBL/GenBank/DDBJ databases">
        <title>Helicovermis profunda gen. nov., sp. nov., a novel mesophilic, fermentative bacterium within the Bacillota from a deep-sea hydrothermal vent chimney.</title>
        <authorList>
            <person name="Miyazaki U."/>
            <person name="Mizutani D."/>
            <person name="Hashimoto Y."/>
            <person name="Tame A."/>
            <person name="Sawayama S."/>
            <person name="Miyazaki J."/>
            <person name="Takai K."/>
            <person name="Nakagawa S."/>
        </authorList>
    </citation>
    <scope>NUCLEOTIDE SEQUENCE [LARGE SCALE GENOMIC DNA]</scope>
    <source>
        <strain evidence="20 21">S502</strain>
    </source>
</reference>
<evidence type="ECO:0000256" key="6">
    <source>
        <dbReference type="ARBA" id="ARBA00022763"/>
    </source>
</evidence>
<evidence type="ECO:0000256" key="7">
    <source>
        <dbReference type="ARBA" id="ARBA00022801"/>
    </source>
</evidence>
<dbReference type="FunFam" id="3.40.50.300:FF:001456">
    <property type="entry name" value="ATP-dependent DNA helicase"/>
    <property type="match status" value="1"/>
</dbReference>
<dbReference type="EMBL" id="AP028654">
    <property type="protein sequence ID" value="BEP29259.1"/>
    <property type="molecule type" value="Genomic_DNA"/>
</dbReference>
<dbReference type="GO" id="GO:0043138">
    <property type="term" value="F:3'-5' DNA helicase activity"/>
    <property type="evidence" value="ECO:0007669"/>
    <property type="project" value="UniProtKB-EC"/>
</dbReference>
<dbReference type="SMART" id="SM00487">
    <property type="entry name" value="DEXDc"/>
    <property type="match status" value="1"/>
</dbReference>
<dbReference type="Pfam" id="PF00271">
    <property type="entry name" value="Helicase_C"/>
    <property type="match status" value="1"/>
</dbReference>
<dbReference type="InterPro" id="IPR014001">
    <property type="entry name" value="Helicase_ATP-bd"/>
</dbReference>
<keyword evidence="8 20" id="KW-0347">Helicase</keyword>
<dbReference type="KEGG" id="hprf:HLPR_15900"/>
<evidence type="ECO:0000256" key="10">
    <source>
        <dbReference type="ARBA" id="ARBA00022840"/>
    </source>
</evidence>
<evidence type="ECO:0000256" key="12">
    <source>
        <dbReference type="ARBA" id="ARBA00023172"/>
    </source>
</evidence>
<dbReference type="SUPFAM" id="SSF47819">
    <property type="entry name" value="HRDC-like"/>
    <property type="match status" value="1"/>
</dbReference>
<dbReference type="InterPro" id="IPR044876">
    <property type="entry name" value="HRDC_dom_sf"/>
</dbReference>
<evidence type="ECO:0000256" key="3">
    <source>
        <dbReference type="ARBA" id="ARBA00005446"/>
    </source>
</evidence>
<keyword evidence="4" id="KW-0479">Metal-binding</keyword>
<dbReference type="InterPro" id="IPR032284">
    <property type="entry name" value="RecQ_Zn-bd"/>
</dbReference>
<keyword evidence="6" id="KW-0227">DNA damage</keyword>
<dbReference type="NCBIfam" id="TIGR01389">
    <property type="entry name" value="recQ"/>
    <property type="match status" value="1"/>
</dbReference>
<dbReference type="InterPro" id="IPR018982">
    <property type="entry name" value="RQC_domain"/>
</dbReference>
<evidence type="ECO:0000259" key="17">
    <source>
        <dbReference type="PROSITE" id="PS50967"/>
    </source>
</evidence>
<organism evidence="20 21">
    <name type="scientific">Helicovermis profundi</name>
    <dbReference type="NCBI Taxonomy" id="3065157"/>
    <lineage>
        <taxon>Bacteria</taxon>
        <taxon>Bacillati</taxon>
        <taxon>Bacillota</taxon>
        <taxon>Clostridia</taxon>
        <taxon>Helicovermis</taxon>
    </lineage>
</organism>
<dbReference type="Pfam" id="PF00270">
    <property type="entry name" value="DEAD"/>
    <property type="match status" value="1"/>
</dbReference>
<keyword evidence="7" id="KW-0378">Hydrolase</keyword>
<evidence type="ECO:0000256" key="14">
    <source>
        <dbReference type="ARBA" id="ARBA00023235"/>
    </source>
</evidence>
<dbReference type="SMART" id="SM00956">
    <property type="entry name" value="RQC"/>
    <property type="match status" value="1"/>
</dbReference>
<dbReference type="InterPro" id="IPR036390">
    <property type="entry name" value="WH_DNA-bd_sf"/>
</dbReference>
<evidence type="ECO:0000256" key="13">
    <source>
        <dbReference type="ARBA" id="ARBA00023204"/>
    </source>
</evidence>
<dbReference type="Pfam" id="PF16124">
    <property type="entry name" value="RecQ_Zn_bind"/>
    <property type="match status" value="1"/>
</dbReference>
<dbReference type="SMART" id="SM00490">
    <property type="entry name" value="HELICc"/>
    <property type="match status" value="1"/>
</dbReference>
<keyword evidence="13" id="KW-0234">DNA repair</keyword>
<dbReference type="PANTHER" id="PTHR13710:SF105">
    <property type="entry name" value="ATP-DEPENDENT DNA HELICASE Q1"/>
    <property type="match status" value="1"/>
</dbReference>
<evidence type="ECO:0000259" key="19">
    <source>
        <dbReference type="PROSITE" id="PS51194"/>
    </source>
</evidence>
<evidence type="ECO:0000256" key="2">
    <source>
        <dbReference type="ARBA" id="ARBA00001947"/>
    </source>
</evidence>
<dbReference type="CDD" id="cd18794">
    <property type="entry name" value="SF2_C_RecQ"/>
    <property type="match status" value="1"/>
</dbReference>
<feature type="domain" description="Helicase ATP-binding" evidence="18">
    <location>
        <begin position="24"/>
        <end position="193"/>
    </location>
</feature>
<dbReference type="Gene3D" id="3.40.50.300">
    <property type="entry name" value="P-loop containing nucleotide triphosphate hydrolases"/>
    <property type="match status" value="2"/>
</dbReference>
<comment type="cofactor">
    <cofactor evidence="1">
        <name>Mg(2+)</name>
        <dbReference type="ChEBI" id="CHEBI:18420"/>
    </cofactor>
</comment>
<evidence type="ECO:0000256" key="5">
    <source>
        <dbReference type="ARBA" id="ARBA00022741"/>
    </source>
</evidence>
<dbReference type="GO" id="GO:0046872">
    <property type="term" value="F:metal ion binding"/>
    <property type="evidence" value="ECO:0007669"/>
    <property type="project" value="UniProtKB-KW"/>
</dbReference>
<proteinExistence type="inferred from homology"/>
<dbReference type="GO" id="GO:0009432">
    <property type="term" value="P:SOS response"/>
    <property type="evidence" value="ECO:0007669"/>
    <property type="project" value="UniProtKB-UniRule"/>
</dbReference>
<dbReference type="FunFam" id="3.40.50.300:FF:000296">
    <property type="entry name" value="ATP-dependent DNA helicase RecQ"/>
    <property type="match status" value="1"/>
</dbReference>
<dbReference type="AlphaFoldDB" id="A0AAU9E3U3"/>
<dbReference type="Pfam" id="PF00570">
    <property type="entry name" value="HRDC"/>
    <property type="match status" value="1"/>
</dbReference>
<evidence type="ECO:0000256" key="16">
    <source>
        <dbReference type="NCBIfam" id="TIGR01389"/>
    </source>
</evidence>
<evidence type="ECO:0000313" key="20">
    <source>
        <dbReference type="EMBL" id="BEP29259.1"/>
    </source>
</evidence>
<keyword evidence="11" id="KW-0238">DNA-binding</keyword>
<evidence type="ECO:0000256" key="1">
    <source>
        <dbReference type="ARBA" id="ARBA00001946"/>
    </source>
</evidence>
<dbReference type="GO" id="GO:0016787">
    <property type="term" value="F:hydrolase activity"/>
    <property type="evidence" value="ECO:0007669"/>
    <property type="project" value="UniProtKB-KW"/>
</dbReference>
<sequence length="607" mass="69785">MNRYKLLKKYFGYDDFREGQIDIIDNVLNEKDSLVVMPTGGGKSLCYQLPSLLKSGITIVISPLIALMKDQVDGLNEIGINSTFLNSTLTSIETNNRISGIIDGAYKLVYVAPERLLSEDFIRLNEKINIDIVAVDEAHCISQWGHDFRPSYRNIPLFISRLKKRPTIVALTATATKLVIEEIKNNLKLQNPFELTTGFDRKNLFYKVVKPNDRYKYVKEYLTKEFKEGSAIIYCSTRKTVESLSKKLFESGFSVSAYHAGIDTEKRNRIQDAFMLDEIKIIVATNAFGMGIDKPDVRAVIHYNMPKNMEAYYQEAGRAGRDGKKSDCILMYSPSDIVKQRLMIAQNANDLSREQISLKNLQYLVSYCHTNDCLRNEITRYFGEESVTNNCENCGNCLCDSEFVDMTLESQKILSCIYRTNQRFGVNVIIQVLRGSKNKKILDWNLDKVSTYGIITDQSEGGLRELIMNLIARGFIAMTTDKFPIIKLKESSRKVLKGEEKILIRKERVKVEDKKKKRVIKNENLNFDDKLFELLANVRKEIATKKKVPLYVVFHNSALEEMAHYMPLDKESFMNIKGVGERKFKNYGLQFMRAIEEYKTRQSQEDL</sequence>
<evidence type="ECO:0000256" key="4">
    <source>
        <dbReference type="ARBA" id="ARBA00022723"/>
    </source>
</evidence>
<dbReference type="Pfam" id="PF09382">
    <property type="entry name" value="RQC"/>
    <property type="match status" value="1"/>
</dbReference>
<keyword evidence="12" id="KW-0233">DNA recombination</keyword>
<evidence type="ECO:0000256" key="9">
    <source>
        <dbReference type="ARBA" id="ARBA00022833"/>
    </source>
</evidence>
<dbReference type="GO" id="GO:0006310">
    <property type="term" value="P:DNA recombination"/>
    <property type="evidence" value="ECO:0007669"/>
    <property type="project" value="UniProtKB-UniRule"/>
</dbReference>
<dbReference type="GO" id="GO:0030894">
    <property type="term" value="C:replisome"/>
    <property type="evidence" value="ECO:0007669"/>
    <property type="project" value="TreeGrafter"/>
</dbReference>
<dbReference type="Gene3D" id="1.10.10.10">
    <property type="entry name" value="Winged helix-like DNA-binding domain superfamily/Winged helix DNA-binding domain"/>
    <property type="match status" value="1"/>
</dbReference>
<comment type="similarity">
    <text evidence="3">Belongs to the helicase family. RecQ subfamily.</text>
</comment>
<dbReference type="GO" id="GO:0006260">
    <property type="term" value="P:DNA replication"/>
    <property type="evidence" value="ECO:0007669"/>
    <property type="project" value="InterPro"/>
</dbReference>
<dbReference type="InterPro" id="IPR002121">
    <property type="entry name" value="HRDC_dom"/>
</dbReference>
<dbReference type="RefSeq" id="WP_338534912.1">
    <property type="nucleotide sequence ID" value="NZ_AP028654.1"/>
</dbReference>
<dbReference type="InterPro" id="IPR010997">
    <property type="entry name" value="HRDC-like_sf"/>
</dbReference>
<dbReference type="PROSITE" id="PS51194">
    <property type="entry name" value="HELICASE_CTER"/>
    <property type="match status" value="1"/>
</dbReference>
<dbReference type="PROSITE" id="PS50967">
    <property type="entry name" value="HRDC"/>
    <property type="match status" value="1"/>
</dbReference>
<keyword evidence="5" id="KW-0547">Nucleotide-binding</keyword>
<dbReference type="GO" id="GO:0003677">
    <property type="term" value="F:DNA binding"/>
    <property type="evidence" value="ECO:0007669"/>
    <property type="project" value="UniProtKB-KW"/>
</dbReference>
<dbReference type="GO" id="GO:0006281">
    <property type="term" value="P:DNA repair"/>
    <property type="evidence" value="ECO:0007669"/>
    <property type="project" value="UniProtKB-KW"/>
</dbReference>
<dbReference type="GO" id="GO:0043590">
    <property type="term" value="C:bacterial nucleoid"/>
    <property type="evidence" value="ECO:0007669"/>
    <property type="project" value="TreeGrafter"/>
</dbReference>
<comment type="cofactor">
    <cofactor evidence="2">
        <name>Zn(2+)</name>
        <dbReference type="ChEBI" id="CHEBI:29105"/>
    </cofactor>
</comment>
<dbReference type="PROSITE" id="PS51192">
    <property type="entry name" value="HELICASE_ATP_BIND_1"/>
    <property type="match status" value="1"/>
</dbReference>
<protein>
    <recommendedName>
        <fullName evidence="16">DNA helicase RecQ</fullName>
        <ecNumber evidence="16">5.6.2.4</ecNumber>
    </recommendedName>
</protein>
<accession>A0AAU9E3U3</accession>
<dbReference type="GO" id="GO:0009378">
    <property type="term" value="F:four-way junction helicase activity"/>
    <property type="evidence" value="ECO:0007669"/>
    <property type="project" value="TreeGrafter"/>
</dbReference>
<dbReference type="GO" id="GO:0005524">
    <property type="term" value="F:ATP binding"/>
    <property type="evidence" value="ECO:0007669"/>
    <property type="project" value="UniProtKB-KW"/>
</dbReference>